<dbReference type="RefSeq" id="WP_328953386.1">
    <property type="nucleotide sequence ID" value="NZ_CP108110.1"/>
</dbReference>
<feature type="domain" description="RCC1-like" evidence="3">
    <location>
        <begin position="48"/>
        <end position="453"/>
    </location>
</feature>
<feature type="chain" id="PRO_5046488711" description="RCC1-like domain-containing protein" evidence="2">
    <location>
        <begin position="32"/>
        <end position="457"/>
    </location>
</feature>
<gene>
    <name evidence="4" type="ORF">OHA16_04620</name>
</gene>
<name>A0ABZ1TWY1_9ACTN</name>
<dbReference type="PANTHER" id="PTHR22872:SF2">
    <property type="entry name" value="INHIBITOR OF BRUTON TYROSINE KINASE"/>
    <property type="match status" value="1"/>
</dbReference>
<dbReference type="Pfam" id="PF25390">
    <property type="entry name" value="WD40_RLD"/>
    <property type="match status" value="1"/>
</dbReference>
<protein>
    <recommendedName>
        <fullName evidence="3">RCC1-like domain-containing protein</fullName>
    </recommendedName>
</protein>
<dbReference type="InterPro" id="IPR009091">
    <property type="entry name" value="RCC1/BLIP-II"/>
</dbReference>
<dbReference type="PRINTS" id="PR00633">
    <property type="entry name" value="RCCNDNSATION"/>
</dbReference>
<evidence type="ECO:0000313" key="4">
    <source>
        <dbReference type="EMBL" id="WUQ82319.1"/>
    </source>
</evidence>
<evidence type="ECO:0000256" key="2">
    <source>
        <dbReference type="SAM" id="SignalP"/>
    </source>
</evidence>
<sequence length="457" mass="44981">MSTLRPHRRKSLTAAALTGSLLAVLILSGSAAGSPDPRALRPGIPGTAFTWGSNVEGQLGDGTTVEQSTSPTPVCGAAPCTDPLQGVIAVSGGGGHSVALRPDGTVVTWGDNTHGQLGDGTTTNSTTPVRVCAVGQVAPCSAFLDDIVAVAAGAAHTTALRAGGTVVTWGLNEHGQLGNPITTDSSTPVPVCLTSDCGYLLNDVVSIAAGAEHNLALHTNGEVDTWGDDRHSQLGRPTSTGQVSHVCASDPFDYCRPLQNVVSVAAGGDHSVVVRLDGTVQAWGENDLGQLGDGTTTEQLVPVRVCDTGETAPCGAFLSGVTAVAAGDKHTAALRSDGGVRAWGGAGRLGNGTGDGSTTPAAVCAEGATAPCADLLSGVTALAAGGGHSVALASDSTVLTWGGNASGELGNGTSGTAGSNAPVHVCAAGQSAPCDGQLTCAVAIGAGFSHTLAVIRP</sequence>
<dbReference type="Gene3D" id="2.130.10.30">
    <property type="entry name" value="Regulator of chromosome condensation 1/beta-lactamase-inhibitor protein II"/>
    <property type="match status" value="2"/>
</dbReference>
<reference evidence="4" key="1">
    <citation type="submission" date="2022-10" db="EMBL/GenBank/DDBJ databases">
        <title>The complete genomes of actinobacterial strains from the NBC collection.</title>
        <authorList>
            <person name="Joergensen T.S."/>
            <person name="Alvarez Arevalo M."/>
            <person name="Sterndorff E.B."/>
            <person name="Faurdal D."/>
            <person name="Vuksanovic O."/>
            <person name="Mourched A.-S."/>
            <person name="Charusanti P."/>
            <person name="Shaw S."/>
            <person name="Blin K."/>
            <person name="Weber T."/>
        </authorList>
    </citation>
    <scope>NUCLEOTIDE SEQUENCE</scope>
    <source>
        <strain evidence="4">NBC_00222</strain>
    </source>
</reference>
<dbReference type="EMBL" id="CP108110">
    <property type="protein sequence ID" value="WUQ82319.1"/>
    <property type="molecule type" value="Genomic_DNA"/>
</dbReference>
<dbReference type="InterPro" id="IPR051625">
    <property type="entry name" value="Signaling_Regulatory_Domain"/>
</dbReference>
<evidence type="ECO:0000313" key="5">
    <source>
        <dbReference type="Proteomes" id="UP001432222"/>
    </source>
</evidence>
<keyword evidence="2" id="KW-0732">Signal</keyword>
<feature type="signal peptide" evidence="2">
    <location>
        <begin position="1"/>
        <end position="31"/>
    </location>
</feature>
<evidence type="ECO:0000256" key="1">
    <source>
        <dbReference type="ARBA" id="ARBA00022737"/>
    </source>
</evidence>
<dbReference type="SUPFAM" id="SSF50985">
    <property type="entry name" value="RCC1/BLIP-II"/>
    <property type="match status" value="2"/>
</dbReference>
<dbReference type="Proteomes" id="UP001432222">
    <property type="component" value="Chromosome"/>
</dbReference>
<organism evidence="4 5">
    <name type="scientific">Kitasatospora purpeofusca</name>
    <dbReference type="NCBI Taxonomy" id="67352"/>
    <lineage>
        <taxon>Bacteria</taxon>
        <taxon>Bacillati</taxon>
        <taxon>Actinomycetota</taxon>
        <taxon>Actinomycetes</taxon>
        <taxon>Kitasatosporales</taxon>
        <taxon>Streptomycetaceae</taxon>
        <taxon>Kitasatospora</taxon>
    </lineage>
</organism>
<dbReference type="PROSITE" id="PS00626">
    <property type="entry name" value="RCC1_2"/>
    <property type="match status" value="4"/>
</dbReference>
<dbReference type="PROSITE" id="PS50012">
    <property type="entry name" value="RCC1_3"/>
    <property type="match status" value="7"/>
</dbReference>
<proteinExistence type="predicted"/>
<keyword evidence="5" id="KW-1185">Reference proteome</keyword>
<accession>A0ABZ1TWY1</accession>
<evidence type="ECO:0000259" key="3">
    <source>
        <dbReference type="Pfam" id="PF25390"/>
    </source>
</evidence>
<keyword evidence="1" id="KW-0677">Repeat</keyword>
<dbReference type="PANTHER" id="PTHR22872">
    <property type="entry name" value="BTK-BINDING PROTEIN-RELATED"/>
    <property type="match status" value="1"/>
</dbReference>
<dbReference type="InterPro" id="IPR000408">
    <property type="entry name" value="Reg_chr_condens"/>
</dbReference>
<dbReference type="InterPro" id="IPR058923">
    <property type="entry name" value="RCC1-like_dom"/>
</dbReference>